<dbReference type="InterPro" id="IPR050465">
    <property type="entry name" value="UPF0194_transport"/>
</dbReference>
<evidence type="ECO:0000256" key="4">
    <source>
        <dbReference type="SAM" id="SignalP"/>
    </source>
</evidence>
<keyword evidence="4" id="KW-0732">Signal</keyword>
<evidence type="ECO:0000259" key="5">
    <source>
        <dbReference type="Pfam" id="PF25973"/>
    </source>
</evidence>
<dbReference type="Proteomes" id="UP001501842">
    <property type="component" value="Unassembled WGS sequence"/>
</dbReference>
<name>A0ABP6GNE3_9ACTN</name>
<evidence type="ECO:0000313" key="7">
    <source>
        <dbReference type="EMBL" id="GAA2726901.1"/>
    </source>
</evidence>
<feature type="chain" id="PRO_5047364177" evidence="4">
    <location>
        <begin position="26"/>
        <end position="324"/>
    </location>
</feature>
<protein>
    <submittedName>
        <fullName evidence="7">Uncharacterized protein</fullName>
    </submittedName>
</protein>
<evidence type="ECO:0000313" key="8">
    <source>
        <dbReference type="Proteomes" id="UP001501842"/>
    </source>
</evidence>
<comment type="caution">
    <text evidence="7">The sequence shown here is derived from an EMBL/GenBank/DDBJ whole genome shotgun (WGS) entry which is preliminary data.</text>
</comment>
<gene>
    <name evidence="7" type="ORF">GCM10010439_31050</name>
</gene>
<sequence length="324" mass="32257">MKLTRKKTAVAGGVLSLVLAGTGLAGCSGGDGPDSAPAAAAPSASATAVQVSTGDTVSASGTVQSSRVRELAFTTGGVITKLNVKAGDKVAKGDLLGTVDSTVARENLSAAYTAYVAAQDDYEDVKSGKNLTASSEDDKDSDAPGANNGQGQGTQGSGNGSQGRTGAVQTTAEAYAALVKAKNAYTKAQREVAGTKVHAPFAGTITALSGTVDAEVQPGTTVFTLTDGAHLRISAEFSEADTSRLKKGQKATVVFDSLDEEVGGKIISVSPVPVSSSATAAAGPGGGFQASSTSVVRYQVLVSLNRTPAETRVGAPVTVEVKTG</sequence>
<dbReference type="Pfam" id="PF25990">
    <property type="entry name" value="Beta-barrel_YknX"/>
    <property type="match status" value="1"/>
</dbReference>
<feature type="compositionally biased region" description="Gly residues" evidence="3">
    <location>
        <begin position="148"/>
        <end position="163"/>
    </location>
</feature>
<reference evidence="8" key="1">
    <citation type="journal article" date="2019" name="Int. J. Syst. Evol. Microbiol.">
        <title>The Global Catalogue of Microorganisms (GCM) 10K type strain sequencing project: providing services to taxonomists for standard genome sequencing and annotation.</title>
        <authorList>
            <consortium name="The Broad Institute Genomics Platform"/>
            <consortium name="The Broad Institute Genome Sequencing Center for Infectious Disease"/>
            <person name="Wu L."/>
            <person name="Ma J."/>
        </authorList>
    </citation>
    <scope>NUCLEOTIDE SEQUENCE [LARGE SCALE GENOMIC DNA]</scope>
    <source>
        <strain evidence="8">JCM 8201</strain>
    </source>
</reference>
<dbReference type="PROSITE" id="PS51257">
    <property type="entry name" value="PROKAR_LIPOPROTEIN"/>
    <property type="match status" value="1"/>
</dbReference>
<dbReference type="Pfam" id="PF25973">
    <property type="entry name" value="BSH_CzcB"/>
    <property type="match status" value="1"/>
</dbReference>
<evidence type="ECO:0000259" key="6">
    <source>
        <dbReference type="Pfam" id="PF25990"/>
    </source>
</evidence>
<dbReference type="PANTHER" id="PTHR32347">
    <property type="entry name" value="EFFLUX SYSTEM COMPONENT YKNX-RELATED"/>
    <property type="match status" value="1"/>
</dbReference>
<organism evidence="7 8">
    <name type="scientific">Actinocorallia aurantiaca</name>
    <dbReference type="NCBI Taxonomy" id="46204"/>
    <lineage>
        <taxon>Bacteria</taxon>
        <taxon>Bacillati</taxon>
        <taxon>Actinomycetota</taxon>
        <taxon>Actinomycetes</taxon>
        <taxon>Streptosporangiales</taxon>
        <taxon>Thermomonosporaceae</taxon>
        <taxon>Actinocorallia</taxon>
    </lineage>
</organism>
<proteinExistence type="predicted"/>
<dbReference type="Gene3D" id="2.40.30.170">
    <property type="match status" value="1"/>
</dbReference>
<evidence type="ECO:0000256" key="3">
    <source>
        <dbReference type="SAM" id="MobiDB-lite"/>
    </source>
</evidence>
<feature type="domain" description="YknX-like beta-barrel" evidence="6">
    <location>
        <begin position="232"/>
        <end position="321"/>
    </location>
</feature>
<accession>A0ABP6GNE3</accession>
<dbReference type="InterPro" id="IPR058636">
    <property type="entry name" value="Beta-barrel_YknX"/>
</dbReference>
<feature type="signal peptide" evidence="4">
    <location>
        <begin position="1"/>
        <end position="25"/>
    </location>
</feature>
<dbReference type="Gene3D" id="2.40.50.100">
    <property type="match status" value="1"/>
</dbReference>
<dbReference type="RefSeq" id="WP_344451081.1">
    <property type="nucleotide sequence ID" value="NZ_BAAATZ010000012.1"/>
</dbReference>
<feature type="region of interest" description="Disordered" evidence="3">
    <location>
        <begin position="125"/>
        <end position="167"/>
    </location>
</feature>
<evidence type="ECO:0000256" key="2">
    <source>
        <dbReference type="ARBA" id="ARBA00023054"/>
    </source>
</evidence>
<dbReference type="InterPro" id="IPR058647">
    <property type="entry name" value="BSH_CzcB-like"/>
</dbReference>
<feature type="domain" description="CzcB-like barrel-sandwich hybrid" evidence="5">
    <location>
        <begin position="74"/>
        <end position="227"/>
    </location>
</feature>
<dbReference type="EMBL" id="BAAATZ010000012">
    <property type="protein sequence ID" value="GAA2726901.1"/>
    <property type="molecule type" value="Genomic_DNA"/>
</dbReference>
<comment type="subcellular location">
    <subcellularLocation>
        <location evidence="1">Cell envelope</location>
    </subcellularLocation>
</comment>
<keyword evidence="8" id="KW-1185">Reference proteome</keyword>
<dbReference type="SUPFAM" id="SSF111369">
    <property type="entry name" value="HlyD-like secretion proteins"/>
    <property type="match status" value="1"/>
</dbReference>
<evidence type="ECO:0000256" key="1">
    <source>
        <dbReference type="ARBA" id="ARBA00004196"/>
    </source>
</evidence>
<keyword evidence="2" id="KW-0175">Coiled coil</keyword>